<feature type="domain" description="Dynein heavy chain C-terminal" evidence="7">
    <location>
        <begin position="3784"/>
        <end position="4098"/>
    </location>
</feature>
<evidence type="ECO:0000256" key="3">
    <source>
        <dbReference type="SAM" id="MobiDB-lite"/>
    </source>
</evidence>
<dbReference type="Pfam" id="PF12780">
    <property type="entry name" value="AAA_8"/>
    <property type="match status" value="1"/>
</dbReference>
<dbReference type="InterPro" id="IPR042222">
    <property type="entry name" value="Dynein_2_N"/>
</dbReference>
<dbReference type="Gene3D" id="1.10.8.720">
    <property type="entry name" value="Region D6 of dynein motor"/>
    <property type="match status" value="1"/>
</dbReference>
<sequence length="4105" mass="476172">MEKNENKSFMNTKKSIPLKNNRPKTSNLNSRTLFNSPSLDNQCDEFILKPKDDLPENALLLVQNPPLLAIRKQATGKARAMSSISPNIRRPKASATGTSTISSNRSKVSNPSKSIKTNTTATLPTPQSTMLKQRPLTSLKRTEFPATKKHEKEIADERNSLAFRDDPVAYFSKRKDGRGHRFIYMTYAQDRSDPNFSPYDLIKVPYPDVKEEYFTMSVNGVTRILASGNTEYMSLEQWSQEKNEYQAIRKLSTFCHFFLWKPFRIWKKFVLHQRYRQIRSKVIQYSPYNNPSFFKFAIEAFQISCEPILNEYWLCFFPQKKYPISEYKELMMTNTEKLQDKYYEFLENFLSFVLECDADIRDPSRVLVKNSDFKESNRYMPRLGELAVLEEKKSIERQRRMKVVHEELVSFAGYLRMMDYHILEELLACALNIWRKADSVISSDMSSVFEIEISFGDDGNVVFSPNFDDFINAIDEAMEKSLTILDQLPRLLMATSIRPHLREVFLNLNELFEEGPSFKSLCDTQVEFKEIKKNILKVMADSFRDALGHSQEFKDFYPIYETGKLWDPKDYLHERGGPSHFFDLLETFNHKTVEGDPLTYDPSTQVIVSFAVIREDVKRFNEDQVKLSNFRACTVCGALYIDSRNLRTALTPIPVRSLQAIQCSLRDLMFSKVDYLTKIFKFCGSRLKKLPPKLEEFVDFCDFIERMKEMTLYINNEIDFIDEMCSLFEGCGFTAAGNIEHVRNPLHASFQAFKKDQNIALTIKDSLYDKFVSKLEELILEKSIKLEKYHQSFKTFPGSLEEVDVDEMLRAAQAIKEKIDEMSPEIEELIVSQKILKYENNEFNLFHVVSNDALYQENLFSTIKKWNELSHLVNDVPFHEINMDDFTTLLTSVYTNVVQMRKRERNNLLEELHSKVTEITPFINQLEMLSQTRMHRHHWAYLFEECGQPNGYYDQIKIEELISFGILKEKEKIATITSTAQGEEQLEAEFQEINNYWKSVEIPLLDIPEAKTDETILIGPTNEILNKIADTQCTLYKMLQIPYVKGIKENILSLSSALERDASILEEWQIFQKNWLILQPIFSFGSIKSILPQCVNRFGIVKRRWALLIRHCSSSMTLFHVCSFSALLEMIRENNSSLDSILASLHKYLDSKREVVPRFYFLSNNEVITLISTNDFSVFNRHIVKIFMNIHSLDSRQSDATDVRSMTESQNFQRIKIVGLRGKFGDSLPFSKPVSCTGPCESWVNQVIEAMRISFRESLALSIKNVENMDLIKWYQESSLNMAVVTLNVLFTNEIQECFNNFENDIHTFSNYQNVLEERIREVVNYHKETNLKSHEILKFAMILIQLKFLLDQAKILSERSPDVSQQYNWKYSLRSVFDRVKNTISIQYGDFSQEHGYEFYGNPKPYVYCHNSFRTVNNMFSILGVGQHALLTGGDLTGKTHLTKICALYFGRPFFVCSSYTDCTISILTRSIIGAVGSGSWMILKNIDRQNFTNLSFVYETIKDFQEAVKNDSPKFQVNGKETSINKSFKLIMTLNPQNQSSTKIPSQLRLILKPIGFMGPNTSEVIFSIFYSLGFTYSRLLTQNSLNVLKSIERIFNYLQIRSTFIPMLKICNFSFYMKIELLNTSANSFINIVNEPFIAEQYIVARAIYLYFIHQIRKTHTSIFFRILYSHFHIFENSNIFEVKISKPELFNFENLSEKICRSVEKEIEKRGNCLPLSYFQSKVVALFQMLQNYPCVIITGDPNSGKSLVVELLNIAINDLRKELQEEQQNKTARSEDELTSNNDNDNVKLGNYLPLKVFDLYHASDSIDNIFGVAQYQNEGQYYGRLHSCIYEMDNEIGKANRILRFNGPITPYFNSFLIESIKEKACKTSTFDTLFFDGSIHIIIETSDVSSISPDCLHTCAVLPMRNIQIYRDLAADSLNCEVSNPSLIFSRMKPKLQNMFTHEVVEKMEEIFNEIAPSVVSFVYRLKNQVFSIESPVRMNGGAVIMSDHLPFLSLKYSIYYIRETSCNVDDEKQLRSSFAFAFFTVFCGILEPTTISTFDSWIRASFQINVPLDWVGYDVSEHFWDAFPRPCLHAMYHQDGSLVPLDYKTLSNEPFITPSERSKDVVLLKDINVVTASFLPLLKEASILTKYKENLLIYGPKVSGKSNFLNFLLKDMDDVVPVFIPITPLSNSNTVLQFLANHSPIIKKDYFMSKTDKTYALIFDNVESNNTEALEFIRMIATTNTIPYVSKNDPKVIEYVQLHNFFLIVITEDIRLLPSRFISRFTPIQIPEPTTNTLTYIFKQIASFYKINNELVENILQLFYDMKIKNFNLLRYLELFIHIQERTASSDNEMELCIRAILSEFNLFMYHKINHVGKEDFKMYFLSKFSSDNAHKYFGQFIHHEVYTIPEINYNSDNSLDVNIHPQKDNLIAEELMFHYSSFNVKNNDKIILQFFPYVINHYALLQRAMCYPSSTVFLIGKTGSGKKSLSRFISAMKNYEFFELPEFDENKDSIKKIFSTLITKTVNSKKPITVFLRLTDKNQETFKIVENLFQTYNFSTFFNDAELLNLYQSSMKVATTDTQLKLVIHSKIKDLLMMKLRFIISVDKKFDTTKYMNAYSIFFDLSNSADLEEAATSAISRIQSVERYPSLNIVFAKIYSEIAPKFTRVCSNQYIDFLNVFNVFIRTEKLNNDSRHENNKLALDYLSMIQEKKVEIQKKLEDLEPKYEEMKKSKDDKMKEFEEQQVAVSDRLKKIEENEQDQMDEIDNLNDDLDELNSEVQQCLVDATKSFIQVNKLKEADIQKIQSFAENPPNGLKKLISLICIFLDLSPDYTISGKEFLRNKNFFTILKQINPNNISDKAVEASSRFTRENTVNKEELKSVSIGTFNIYLWIMDVNRYAQHSYELKQTKLKINKLNAELEDYRRETQNERDSINRLKETINSEMEVALSSYEDMKTKGDEVQNLKSDLEIATQILDNLDDFTEKLKIQTNEFSESQSKVIGNSVLFASFVAYCGSLEQKNRIGFLDEVTKLLESVNIPCEKENPLLMVTSKLSLMDNSRKSLKIDRFLSQDTQTDCRLIMQSVRTPLVIDIDGLVTSFLISRIKESKLSRVSLLSDDFEKVLIEAMKTGKHLLVDDVNYLHPLLEDVLPLELLSNSTSGNDVNEDVNKKIRVGNNVVTKHPKFKMYLFTSERAQRTLPENLLNRVNMIKTVFNSSINLMIFSKIFEIFYPDKRYVPSNKNNLESKIERFRLEMDLIDFMAEMENNNCMHDDYVFTEDDLLNDMLGTKTNYLSFVQMDNKGNSNNNFQNSQKEEYEFLPFVQTSRDFWYTISRYLPKIGIKQHFSLTSFLQCVYRAIETSVNDTGELQNRLISYVFRQFCSSLLLNELIIAMFVSSFFMKVRDGKCKNSDLKLIAKHCISEMNDVVDQNIYDSLSGDPVDQLKFANITNVFYYMTKQISDYFGNFERFILPFKYENFVSNDPLVVTLIHTTSNSDCCDALVSIIQSRSREFSHHYHLLFDDDLHLENIKRAVLDAMENGLVCALFYDKPSIKCAKLILQIINQISIKPPSADFRLIIVAENLSLLPNEVLNTKCFAYSAFPSVRIQMQEAYAQLGQNVRSYMKSLPIKKITFMTSLLLSAFNFRSLLAPVGFIHLKFISTTIIKDVIMALKTLLDMKTKEIPFKSIVKYFEQSVFGREAVDLFDSQKVENMIHFMICPEILIPNFNFTYRDCWRIPDDISNFDQLPIFSTVDLLLMEEKFGTPLRNWNTSRIIARLFQKLQKEPEIDLEGNKSQLMSLLVSLPSPISTSDETKFSSPISLFILSEIERFNNCISEVKRSIITLDVDVYIAIKKETIPKKWRELCGYSGVTNFTKFVTYLKDKSSFLTNWIKNNKMTKQIDVRFIWNIKGLFMAFLNEESLNAQLPINELEYSYSTMTVEEEMNDLRGINLEKNRSNAKFINSVSGRSLVLTNISLMCGFYDSEKRVFTENKVKSLAFSKMPPLVCKVIQKMDLQLNSKESENADKLFTKSFLSNEDSCVVISDPYNGNSIDQSLYKCPLFKSIPSEEFALEEDFTRIDGEMENFIQYIYLPTNEPQWRHIANGTALVCHITDKFS</sequence>
<dbReference type="Gene3D" id="1.20.58.1120">
    <property type="match status" value="1"/>
</dbReference>
<protein>
    <recommendedName>
        <fullName evidence="10">Dynein heavy chain family protein</fullName>
    </recommendedName>
</protein>
<feature type="coiled-coil region" evidence="2">
    <location>
        <begin position="2727"/>
        <end position="2775"/>
    </location>
</feature>
<dbReference type="SUPFAM" id="SSF52540">
    <property type="entry name" value="P-loop containing nucleoside triphosphate hydrolases"/>
    <property type="match status" value="2"/>
</dbReference>
<dbReference type="PANTHER" id="PTHR10676:SF396">
    <property type="entry name" value="DYNEIN AXONEMAL HEAVY CHAIN 1"/>
    <property type="match status" value="1"/>
</dbReference>
<dbReference type="InterPro" id="IPR041228">
    <property type="entry name" value="Dynein_C"/>
</dbReference>
<dbReference type="Gene3D" id="1.20.1270.280">
    <property type="match status" value="1"/>
</dbReference>
<dbReference type="Gene3D" id="3.20.180.20">
    <property type="entry name" value="Dynein heavy chain, N-terminal domain 2"/>
    <property type="match status" value="1"/>
</dbReference>
<feature type="compositionally biased region" description="Polar residues" evidence="3">
    <location>
        <begin position="95"/>
        <end position="126"/>
    </location>
</feature>
<gene>
    <name evidence="8" type="ORF">M9Y10_012288</name>
</gene>
<evidence type="ECO:0000313" key="9">
    <source>
        <dbReference type="Proteomes" id="UP001470230"/>
    </source>
</evidence>
<dbReference type="Gene3D" id="3.40.50.300">
    <property type="entry name" value="P-loop containing nucleotide triphosphate hydrolases"/>
    <property type="match status" value="5"/>
</dbReference>
<dbReference type="EMBL" id="JAPFFF010000018">
    <property type="protein sequence ID" value="KAK8860623.1"/>
    <property type="molecule type" value="Genomic_DNA"/>
</dbReference>
<evidence type="ECO:0000256" key="2">
    <source>
        <dbReference type="SAM" id="Coils"/>
    </source>
</evidence>
<name>A0ABR2ID66_9EUKA</name>
<dbReference type="PANTHER" id="PTHR10676">
    <property type="entry name" value="DYNEIN HEAVY CHAIN FAMILY PROTEIN"/>
    <property type="match status" value="1"/>
</dbReference>
<dbReference type="Gene3D" id="1.20.920.20">
    <property type="match status" value="1"/>
</dbReference>
<dbReference type="Pfam" id="PF08393">
    <property type="entry name" value="DHC_N2"/>
    <property type="match status" value="1"/>
</dbReference>
<feature type="coiled-coil region" evidence="2">
    <location>
        <begin position="1754"/>
        <end position="1781"/>
    </location>
</feature>
<keyword evidence="9" id="KW-1185">Reference proteome</keyword>
<dbReference type="Proteomes" id="UP001470230">
    <property type="component" value="Unassembled WGS sequence"/>
</dbReference>
<dbReference type="InterPro" id="IPR013602">
    <property type="entry name" value="Dynein_heavy_linker"/>
</dbReference>
<feature type="domain" description="Dynein heavy chain AAA module D4" evidence="6">
    <location>
        <begin position="2441"/>
        <end position="2569"/>
    </location>
</feature>
<feature type="coiled-coil region" evidence="2">
    <location>
        <begin position="2889"/>
        <end position="2934"/>
    </location>
</feature>
<evidence type="ECO:0000313" key="8">
    <source>
        <dbReference type="EMBL" id="KAK8860623.1"/>
    </source>
</evidence>
<reference evidence="8 9" key="1">
    <citation type="submission" date="2024-04" db="EMBL/GenBank/DDBJ databases">
        <title>Tritrichomonas musculus Genome.</title>
        <authorList>
            <person name="Alves-Ferreira E."/>
            <person name="Grigg M."/>
            <person name="Lorenzi H."/>
            <person name="Galac M."/>
        </authorList>
    </citation>
    <scope>NUCLEOTIDE SEQUENCE [LARGE SCALE GENOMIC DNA]</scope>
    <source>
        <strain evidence="8 9">EAF2021</strain>
    </source>
</reference>
<dbReference type="InterPro" id="IPR042228">
    <property type="entry name" value="Dynein_linker_3"/>
</dbReference>
<comment type="caution">
    <text evidence="8">The sequence shown here is derived from an EMBL/GenBank/DDBJ whole genome shotgun (WGS) entry which is preliminary data.</text>
</comment>
<evidence type="ECO:0000259" key="7">
    <source>
        <dbReference type="Pfam" id="PF18199"/>
    </source>
</evidence>
<evidence type="ECO:0000259" key="5">
    <source>
        <dbReference type="Pfam" id="PF12774"/>
    </source>
</evidence>
<feature type="domain" description="Dynein heavy chain linker" evidence="4">
    <location>
        <begin position="856"/>
        <end position="1260"/>
    </location>
</feature>
<dbReference type="InterPro" id="IPR026983">
    <property type="entry name" value="DHC"/>
</dbReference>
<dbReference type="Pfam" id="PF12774">
    <property type="entry name" value="AAA_6"/>
    <property type="match status" value="1"/>
</dbReference>
<evidence type="ECO:0000259" key="6">
    <source>
        <dbReference type="Pfam" id="PF12780"/>
    </source>
</evidence>
<dbReference type="Gene3D" id="1.20.140.100">
    <property type="entry name" value="Dynein heavy chain, N-terminal domain 2"/>
    <property type="match status" value="1"/>
</dbReference>
<dbReference type="Gene3D" id="1.10.287.2620">
    <property type="match status" value="1"/>
</dbReference>
<feature type="region of interest" description="Disordered" evidence="3">
    <location>
        <begin position="1"/>
        <end position="35"/>
    </location>
</feature>
<keyword evidence="1 2" id="KW-0175">Coiled coil</keyword>
<dbReference type="InterPro" id="IPR027417">
    <property type="entry name" value="P-loop_NTPase"/>
</dbReference>
<feature type="domain" description="Dynein heavy chain hydrolytic ATP-binding dynein motor region" evidence="5">
    <location>
        <begin position="1397"/>
        <end position="1751"/>
    </location>
</feature>
<accession>A0ABR2ID66</accession>
<dbReference type="InterPro" id="IPR024317">
    <property type="entry name" value="Dynein_heavy_chain_D4_dom"/>
</dbReference>
<evidence type="ECO:0008006" key="10">
    <source>
        <dbReference type="Google" id="ProtNLM"/>
    </source>
</evidence>
<feature type="region of interest" description="Disordered" evidence="3">
    <location>
        <begin position="88"/>
        <end position="126"/>
    </location>
</feature>
<proteinExistence type="predicted"/>
<evidence type="ECO:0000256" key="1">
    <source>
        <dbReference type="ARBA" id="ARBA00023054"/>
    </source>
</evidence>
<feature type="compositionally biased region" description="Polar residues" evidence="3">
    <location>
        <begin position="23"/>
        <end position="35"/>
    </location>
</feature>
<dbReference type="Pfam" id="PF18199">
    <property type="entry name" value="Dynein_C"/>
    <property type="match status" value="1"/>
</dbReference>
<dbReference type="InterPro" id="IPR035699">
    <property type="entry name" value="AAA_6"/>
</dbReference>
<organism evidence="8 9">
    <name type="scientific">Tritrichomonas musculus</name>
    <dbReference type="NCBI Taxonomy" id="1915356"/>
    <lineage>
        <taxon>Eukaryota</taxon>
        <taxon>Metamonada</taxon>
        <taxon>Parabasalia</taxon>
        <taxon>Tritrichomonadida</taxon>
        <taxon>Tritrichomonadidae</taxon>
        <taxon>Tritrichomonas</taxon>
    </lineage>
</organism>
<evidence type="ECO:0000259" key="4">
    <source>
        <dbReference type="Pfam" id="PF08393"/>
    </source>
</evidence>
<dbReference type="InterPro" id="IPR042219">
    <property type="entry name" value="AAA_lid_11_sf"/>
</dbReference>